<organism evidence="7 8">
    <name type="scientific">Diplogelasinospora grovesii</name>
    <dbReference type="NCBI Taxonomy" id="303347"/>
    <lineage>
        <taxon>Eukaryota</taxon>
        <taxon>Fungi</taxon>
        <taxon>Dikarya</taxon>
        <taxon>Ascomycota</taxon>
        <taxon>Pezizomycotina</taxon>
        <taxon>Sordariomycetes</taxon>
        <taxon>Sordariomycetidae</taxon>
        <taxon>Sordariales</taxon>
        <taxon>Diplogelasinosporaceae</taxon>
        <taxon>Diplogelasinospora</taxon>
    </lineage>
</organism>
<dbReference type="GO" id="GO:0071949">
    <property type="term" value="F:FAD binding"/>
    <property type="evidence" value="ECO:0007669"/>
    <property type="project" value="InterPro"/>
</dbReference>
<evidence type="ECO:0000256" key="2">
    <source>
        <dbReference type="ARBA" id="ARBA00005466"/>
    </source>
</evidence>
<name>A0AAN6RY87_9PEZI</name>
<evidence type="ECO:0000256" key="3">
    <source>
        <dbReference type="ARBA" id="ARBA00022630"/>
    </source>
</evidence>
<dbReference type="Proteomes" id="UP001303473">
    <property type="component" value="Unassembled WGS sequence"/>
</dbReference>
<dbReference type="InterPro" id="IPR016166">
    <property type="entry name" value="FAD-bd_PCMH"/>
</dbReference>
<dbReference type="InterPro" id="IPR006094">
    <property type="entry name" value="Oxid_FAD_bind_N"/>
</dbReference>
<keyword evidence="8" id="KW-1185">Reference proteome</keyword>
<gene>
    <name evidence="7" type="ORF">QBC46DRAFT_428060</name>
</gene>
<dbReference type="GO" id="GO:0016491">
    <property type="term" value="F:oxidoreductase activity"/>
    <property type="evidence" value="ECO:0007669"/>
    <property type="project" value="UniProtKB-KW"/>
</dbReference>
<dbReference type="EMBL" id="MU854006">
    <property type="protein sequence ID" value="KAK3934292.1"/>
    <property type="molecule type" value="Genomic_DNA"/>
</dbReference>
<dbReference type="SUPFAM" id="SSF56176">
    <property type="entry name" value="FAD-binding/transporter-associated domain-like"/>
    <property type="match status" value="1"/>
</dbReference>
<dbReference type="InterPro" id="IPR016169">
    <property type="entry name" value="FAD-bd_PCMH_sub2"/>
</dbReference>
<dbReference type="Gene3D" id="3.30.43.10">
    <property type="entry name" value="Uridine Diphospho-n-acetylenolpyruvylglucosamine Reductase, domain 2"/>
    <property type="match status" value="1"/>
</dbReference>
<evidence type="ECO:0000256" key="4">
    <source>
        <dbReference type="ARBA" id="ARBA00022827"/>
    </source>
</evidence>
<evidence type="ECO:0000313" key="8">
    <source>
        <dbReference type="Proteomes" id="UP001303473"/>
    </source>
</evidence>
<reference evidence="8" key="1">
    <citation type="journal article" date="2023" name="Mol. Phylogenet. Evol.">
        <title>Genome-scale phylogeny and comparative genomics of the fungal order Sordariales.</title>
        <authorList>
            <person name="Hensen N."/>
            <person name="Bonometti L."/>
            <person name="Westerberg I."/>
            <person name="Brannstrom I.O."/>
            <person name="Guillou S."/>
            <person name="Cros-Aarteil S."/>
            <person name="Calhoun S."/>
            <person name="Haridas S."/>
            <person name="Kuo A."/>
            <person name="Mondo S."/>
            <person name="Pangilinan J."/>
            <person name="Riley R."/>
            <person name="LaButti K."/>
            <person name="Andreopoulos B."/>
            <person name="Lipzen A."/>
            <person name="Chen C."/>
            <person name="Yan M."/>
            <person name="Daum C."/>
            <person name="Ng V."/>
            <person name="Clum A."/>
            <person name="Steindorff A."/>
            <person name="Ohm R.A."/>
            <person name="Martin F."/>
            <person name="Silar P."/>
            <person name="Natvig D.O."/>
            <person name="Lalanne C."/>
            <person name="Gautier V."/>
            <person name="Ament-Velasquez S.L."/>
            <person name="Kruys A."/>
            <person name="Hutchinson M.I."/>
            <person name="Powell A.J."/>
            <person name="Barry K."/>
            <person name="Miller A.N."/>
            <person name="Grigoriev I.V."/>
            <person name="Debuchy R."/>
            <person name="Gladieux P."/>
            <person name="Hiltunen Thoren M."/>
            <person name="Johannesson H."/>
        </authorList>
    </citation>
    <scope>NUCLEOTIDE SEQUENCE [LARGE SCALE GENOMIC DNA]</scope>
    <source>
        <strain evidence="8">CBS 340.73</strain>
    </source>
</reference>
<protein>
    <recommendedName>
        <fullName evidence="6">FAD-binding PCMH-type domain-containing protein</fullName>
    </recommendedName>
</protein>
<comment type="cofactor">
    <cofactor evidence="1">
        <name>FAD</name>
        <dbReference type="ChEBI" id="CHEBI:57692"/>
    </cofactor>
</comment>
<dbReference type="InterPro" id="IPR050416">
    <property type="entry name" value="FAD-linked_Oxidoreductase"/>
</dbReference>
<dbReference type="Pfam" id="PF01565">
    <property type="entry name" value="FAD_binding_4"/>
    <property type="match status" value="2"/>
</dbReference>
<dbReference type="Gene3D" id="3.30.465.10">
    <property type="match status" value="1"/>
</dbReference>
<dbReference type="Gene3D" id="3.40.462.20">
    <property type="match status" value="1"/>
</dbReference>
<dbReference type="InterPro" id="IPR016167">
    <property type="entry name" value="FAD-bd_PCMH_sub1"/>
</dbReference>
<comment type="caution">
    <text evidence="7">The sequence shown here is derived from an EMBL/GenBank/DDBJ whole genome shotgun (WGS) entry which is preliminary data.</text>
</comment>
<dbReference type="AlphaFoldDB" id="A0AAN6RY87"/>
<comment type="similarity">
    <text evidence="2">Belongs to the oxygen-dependent FAD-linked oxidoreductase family.</text>
</comment>
<evidence type="ECO:0000256" key="5">
    <source>
        <dbReference type="ARBA" id="ARBA00023002"/>
    </source>
</evidence>
<proteinExistence type="inferred from homology"/>
<accession>A0AAN6RY87</accession>
<keyword evidence="3" id="KW-0285">Flavoprotein</keyword>
<dbReference type="PANTHER" id="PTHR42973:SF39">
    <property type="entry name" value="FAD-BINDING PCMH-TYPE DOMAIN-CONTAINING PROTEIN"/>
    <property type="match status" value="1"/>
</dbReference>
<keyword evidence="5" id="KW-0560">Oxidoreductase</keyword>
<evidence type="ECO:0000259" key="6">
    <source>
        <dbReference type="PROSITE" id="PS51387"/>
    </source>
</evidence>
<dbReference type="InterPro" id="IPR012951">
    <property type="entry name" value="BBE"/>
</dbReference>
<feature type="domain" description="FAD-binding PCMH-type" evidence="6">
    <location>
        <begin position="48"/>
        <end position="215"/>
    </location>
</feature>
<dbReference type="PANTHER" id="PTHR42973">
    <property type="entry name" value="BINDING OXIDOREDUCTASE, PUTATIVE (AFU_ORTHOLOGUE AFUA_1G17690)-RELATED"/>
    <property type="match status" value="1"/>
</dbReference>
<sequence>MGTYPIHITHAWHGYLWVPVVFTSPIPSFRPGDSQYERSVATANLLYRFSKPDFVVQPKSPLHVQTIIKTAVPRGLKITIKNGGHSFAGFSTTNRGILVDLCHMQDVRLHDGPSGKPESVTLGGGIGQLNGGRCPTVGVSGLVLGVGLGPFTRKLGMGCDALTEATIVTADGELVTVKESDDKQLEKGKLFWALRGAGGGNFGVVVELKMKVQRVEDGVLDGPFIDTMKKLYLFDWPPEATIDTHWVCDVKPNKASSVRFDGKKGKFDKLIDRAIGEAHPQLADRMKERTCSEPSTLFLHETLVAQWWEETTRAFPSNKSYSLYTSFVFEKRPGIVEIVADKAILEVTWIHAGGNASKPKSDQTAFPWRDGTYSTYIMLQWEEKWLAGKIKRFLEAFKAELKPFSMERRAAYVNFADVGLRDCGSVYYGDKYPKLQEVKQIWDRRDYFHPPQGVRLPGNENNGEDSVDWMDLAEWQWEHRPVGFPTPKDDFAGTIRDLTDLRF</sequence>
<evidence type="ECO:0000313" key="7">
    <source>
        <dbReference type="EMBL" id="KAK3934292.1"/>
    </source>
</evidence>
<evidence type="ECO:0000256" key="1">
    <source>
        <dbReference type="ARBA" id="ARBA00001974"/>
    </source>
</evidence>
<dbReference type="PROSITE" id="PS51387">
    <property type="entry name" value="FAD_PCMH"/>
    <property type="match status" value="1"/>
</dbReference>
<keyword evidence="4" id="KW-0274">FAD</keyword>
<dbReference type="Pfam" id="PF08031">
    <property type="entry name" value="BBE"/>
    <property type="match status" value="1"/>
</dbReference>
<dbReference type="InterPro" id="IPR036318">
    <property type="entry name" value="FAD-bd_PCMH-like_sf"/>
</dbReference>